<keyword evidence="7" id="KW-0393">Immunoglobulin domain</keyword>
<feature type="domain" description="Ig-like" evidence="12">
    <location>
        <begin position="261"/>
        <end position="345"/>
    </location>
</feature>
<sequence>MEAATTLEVVSGSKLQVGEASHADAEQPQASLGQRVGSLTHQLLPSVEENPKIWLPRALRQTYIRKVGETVNLLIPFQGKPKPRATWTHNGSALDTSRVSVRNGEQDSILFIREAQRADSGHYQLSVKLGGLEATATIDILVIERPGPPQSIKLVDVWGSNATLEWTPPQDTGNTTLLGYTVQKADTKSGLWFTVLEQYHRNSCIVSNLIVGNSYAFRVFAENQCGLSETAPVTADLAHIQKAATVYKTKGFAQRDFSEAPKFTQPLADCTTITGYDTQLFCCVRAFPRPKIIWLKNKMDIQGNPKYRALSHLGICSLEIRKPGPFDGGIYTCKAVNALGEASVDCRVDVKRLSVWERKEGLPGTRARSRPALAAPRRPSPRESFWERLSYPSHLRPSRPTFGWLSVVAPPPEDCQSPREEEDVAVSVTPEKPLRRGLFHRSDPNAVAPAPQGIRFSLGPLSPEKLEEILDEANRLAAQLEQCALQEQESPGQGPGPLRGKPSPRRETFVLKDSPVRDLLPNVSSLAWSTPSPGSLTPRLRSSDKKGSTRALRVTPGKRPSSVKRESPTCNLLPASKSPASSPLARSTPPLRGKAGPSARATASPPTPVRQALAPQPSTSNSQRQSRPQGTTAKSSSRLPIPSAVPRPSSRMPLTSRCLPPGKGALPPDSVSTRKGLLRPSTAGHRVPVSQRPNLPVTGATRSNLQPPRKVAVSGPTR</sequence>
<keyword evidence="15" id="KW-1185">Reference proteome</keyword>
<evidence type="ECO:0000256" key="10">
    <source>
        <dbReference type="ARBA" id="ARBA00071003"/>
    </source>
</evidence>
<dbReference type="FunFam" id="2.60.40.10:FF:000031">
    <property type="entry name" value="Myosin-binding protein C, slow type"/>
    <property type="match status" value="1"/>
</dbReference>
<evidence type="ECO:0000256" key="4">
    <source>
        <dbReference type="ARBA" id="ARBA00022553"/>
    </source>
</evidence>
<evidence type="ECO:0000313" key="15">
    <source>
        <dbReference type="Proteomes" id="UP001166674"/>
    </source>
</evidence>
<dbReference type="SMART" id="SM00409">
    <property type="entry name" value="IG"/>
    <property type="match status" value="2"/>
</dbReference>
<keyword evidence="4" id="KW-0597">Phosphoprotein</keyword>
<dbReference type="InterPro" id="IPR003599">
    <property type="entry name" value="Ig_sub"/>
</dbReference>
<reference evidence="14" key="1">
    <citation type="submission" date="2020-03" db="EMBL/GenBank/DDBJ databases">
        <title>Studies in the Genomics of Life Span.</title>
        <authorList>
            <person name="Glass D."/>
        </authorList>
    </citation>
    <scope>NUCLEOTIDE SEQUENCE</scope>
    <source>
        <strain evidence="14">SUZIE</strain>
        <tissue evidence="14">Muscle</tissue>
    </source>
</reference>
<keyword evidence="3" id="KW-0963">Cytoplasm</keyword>
<dbReference type="Pfam" id="PF00041">
    <property type="entry name" value="fn3"/>
    <property type="match status" value="1"/>
</dbReference>
<keyword evidence="6" id="KW-1015">Disulfide bond</keyword>
<comment type="function">
    <text evidence="9">Myosin-binding protein which plays a role in cardiac function. Seems to regulate conduction in the atria and ventricular conduction systems.</text>
</comment>
<dbReference type="FunFam" id="2.60.40.10:FF:000062">
    <property type="entry name" value="Myosin-binding protein C, slow type"/>
    <property type="match status" value="1"/>
</dbReference>
<dbReference type="InterPro" id="IPR013098">
    <property type="entry name" value="Ig_I-set"/>
</dbReference>
<dbReference type="AlphaFoldDB" id="A0AA41NEN9"/>
<dbReference type="Gene3D" id="2.60.40.10">
    <property type="entry name" value="Immunoglobulins"/>
    <property type="match status" value="3"/>
</dbReference>
<feature type="compositionally biased region" description="Polar residues" evidence="11">
    <location>
        <begin position="522"/>
        <end position="535"/>
    </location>
</feature>
<dbReference type="GO" id="GO:0036379">
    <property type="term" value="C:myofilament"/>
    <property type="evidence" value="ECO:0007669"/>
    <property type="project" value="UniProtKB-ARBA"/>
</dbReference>
<evidence type="ECO:0000259" key="13">
    <source>
        <dbReference type="PROSITE" id="PS50853"/>
    </source>
</evidence>
<proteinExistence type="inferred from homology"/>
<feature type="region of interest" description="Disordered" evidence="11">
    <location>
        <begin position="485"/>
        <end position="718"/>
    </location>
</feature>
<evidence type="ECO:0000259" key="12">
    <source>
        <dbReference type="PROSITE" id="PS50835"/>
    </source>
</evidence>
<feature type="compositionally biased region" description="Polar residues" evidence="11">
    <location>
        <begin position="616"/>
        <end position="638"/>
    </location>
</feature>
<organism evidence="14 15">
    <name type="scientific">Sciurus carolinensis</name>
    <name type="common">Eastern gray squirrel</name>
    <dbReference type="NCBI Taxonomy" id="30640"/>
    <lineage>
        <taxon>Eukaryota</taxon>
        <taxon>Metazoa</taxon>
        <taxon>Chordata</taxon>
        <taxon>Craniata</taxon>
        <taxon>Vertebrata</taxon>
        <taxon>Euteleostomi</taxon>
        <taxon>Mammalia</taxon>
        <taxon>Eutheria</taxon>
        <taxon>Euarchontoglires</taxon>
        <taxon>Glires</taxon>
        <taxon>Rodentia</taxon>
        <taxon>Sciuromorpha</taxon>
        <taxon>Sciuridae</taxon>
        <taxon>Sciurinae</taxon>
        <taxon>Sciurini</taxon>
        <taxon>Sciurus</taxon>
    </lineage>
</organism>
<dbReference type="FunFam" id="2.60.40.10:FF:000977">
    <property type="entry name" value="Myosin binding protein H like"/>
    <property type="match status" value="1"/>
</dbReference>
<dbReference type="InterPro" id="IPR003961">
    <property type="entry name" value="FN3_dom"/>
</dbReference>
<feature type="domain" description="Ig-like" evidence="12">
    <location>
        <begin position="45"/>
        <end position="139"/>
    </location>
</feature>
<dbReference type="InterPro" id="IPR007110">
    <property type="entry name" value="Ig-like_dom"/>
</dbReference>
<feature type="compositionally biased region" description="Low complexity" evidence="11">
    <location>
        <begin position="572"/>
        <end position="587"/>
    </location>
</feature>
<dbReference type="SMART" id="SM00408">
    <property type="entry name" value="IGc2"/>
    <property type="match status" value="2"/>
</dbReference>
<evidence type="ECO:0000256" key="11">
    <source>
        <dbReference type="SAM" id="MobiDB-lite"/>
    </source>
</evidence>
<evidence type="ECO:0000256" key="3">
    <source>
        <dbReference type="ARBA" id="ARBA00022490"/>
    </source>
</evidence>
<dbReference type="PANTHER" id="PTHR13817">
    <property type="entry name" value="TITIN"/>
    <property type="match status" value="1"/>
</dbReference>
<dbReference type="InterPro" id="IPR036179">
    <property type="entry name" value="Ig-like_dom_sf"/>
</dbReference>
<dbReference type="SMART" id="SM00060">
    <property type="entry name" value="FN3"/>
    <property type="match status" value="1"/>
</dbReference>
<comment type="caution">
    <text evidence="14">The sequence shown here is derived from an EMBL/GenBank/DDBJ whole genome shotgun (WGS) entry which is preliminary data.</text>
</comment>
<dbReference type="SUPFAM" id="SSF48726">
    <property type="entry name" value="Immunoglobulin"/>
    <property type="match status" value="2"/>
</dbReference>
<dbReference type="PANTHER" id="PTHR13817:SF49">
    <property type="entry name" value="MYOSIN-BINDING PROTEIN H"/>
    <property type="match status" value="1"/>
</dbReference>
<feature type="compositionally biased region" description="Low complexity" evidence="11">
    <location>
        <begin position="595"/>
        <end position="604"/>
    </location>
</feature>
<dbReference type="Pfam" id="PF07679">
    <property type="entry name" value="I-set"/>
    <property type="match status" value="2"/>
</dbReference>
<protein>
    <recommendedName>
        <fullName evidence="10">Myosin-binding protein H-like</fullName>
    </recommendedName>
</protein>
<dbReference type="InterPro" id="IPR050964">
    <property type="entry name" value="Striated_Muscle_Regulatory"/>
</dbReference>
<evidence type="ECO:0000256" key="2">
    <source>
        <dbReference type="ARBA" id="ARBA00022481"/>
    </source>
</evidence>
<dbReference type="Proteomes" id="UP001166674">
    <property type="component" value="Unassembled WGS sequence"/>
</dbReference>
<evidence type="ECO:0000256" key="9">
    <source>
        <dbReference type="ARBA" id="ARBA00059357"/>
    </source>
</evidence>
<evidence type="ECO:0000313" key="14">
    <source>
        <dbReference type="EMBL" id="MBZ3888657.1"/>
    </source>
</evidence>
<keyword evidence="2" id="KW-0488">Methylation</keyword>
<comment type="similarity">
    <text evidence="8">Belongs to the immunoglobulin superfamily. MyBP family.</text>
</comment>
<dbReference type="InterPro" id="IPR003598">
    <property type="entry name" value="Ig_sub2"/>
</dbReference>
<dbReference type="PRINTS" id="PR00014">
    <property type="entry name" value="FNTYPEIII"/>
</dbReference>
<dbReference type="CDD" id="cd00063">
    <property type="entry name" value="FN3"/>
    <property type="match status" value="1"/>
</dbReference>
<dbReference type="InterPro" id="IPR036116">
    <property type="entry name" value="FN3_sf"/>
</dbReference>
<evidence type="ECO:0000256" key="6">
    <source>
        <dbReference type="ARBA" id="ARBA00023157"/>
    </source>
</evidence>
<feature type="domain" description="Fibronectin type-III" evidence="13">
    <location>
        <begin position="148"/>
        <end position="243"/>
    </location>
</feature>
<feature type="compositionally biased region" description="Basic and acidic residues" evidence="11">
    <location>
        <begin position="504"/>
        <end position="516"/>
    </location>
</feature>
<dbReference type="PROSITE" id="PS50853">
    <property type="entry name" value="FN3"/>
    <property type="match status" value="1"/>
</dbReference>
<dbReference type="InterPro" id="IPR013783">
    <property type="entry name" value="Ig-like_fold"/>
</dbReference>
<dbReference type="GO" id="GO:0030017">
    <property type="term" value="C:sarcomere"/>
    <property type="evidence" value="ECO:0007669"/>
    <property type="project" value="UniProtKB-SubCell"/>
</dbReference>
<evidence type="ECO:0000256" key="8">
    <source>
        <dbReference type="ARBA" id="ARBA00038352"/>
    </source>
</evidence>
<gene>
    <name evidence="14" type="ORF">SUZIE_199050</name>
</gene>
<keyword evidence="5" id="KW-0677">Repeat</keyword>
<comment type="subcellular location">
    <subcellularLocation>
        <location evidence="1">Cytoplasm</location>
        <location evidence="1">Myofibril</location>
        <location evidence="1">Sarcomere</location>
    </subcellularLocation>
</comment>
<accession>A0AA41NEN9</accession>
<evidence type="ECO:0000256" key="5">
    <source>
        <dbReference type="ARBA" id="ARBA00022737"/>
    </source>
</evidence>
<evidence type="ECO:0000256" key="7">
    <source>
        <dbReference type="ARBA" id="ARBA00023319"/>
    </source>
</evidence>
<dbReference type="PROSITE" id="PS50835">
    <property type="entry name" value="IG_LIKE"/>
    <property type="match status" value="2"/>
</dbReference>
<dbReference type="SUPFAM" id="SSF49265">
    <property type="entry name" value="Fibronectin type III"/>
    <property type="match status" value="1"/>
</dbReference>
<evidence type="ECO:0000256" key="1">
    <source>
        <dbReference type="ARBA" id="ARBA00004204"/>
    </source>
</evidence>
<dbReference type="EMBL" id="JAATJV010424099">
    <property type="protein sequence ID" value="MBZ3888657.1"/>
    <property type="molecule type" value="Genomic_DNA"/>
</dbReference>
<dbReference type="CDD" id="cd05748">
    <property type="entry name" value="Ig_Titin_like"/>
    <property type="match status" value="1"/>
</dbReference>
<name>A0AA41NEN9_SCICA</name>
<feature type="region of interest" description="Disordered" evidence="11">
    <location>
        <begin position="436"/>
        <end position="459"/>
    </location>
</feature>